<accession>K2G603</accession>
<organism evidence="1">
    <name type="scientific">uncultured bacterium</name>
    <name type="common">gcode 4</name>
    <dbReference type="NCBI Taxonomy" id="1234023"/>
    <lineage>
        <taxon>Bacteria</taxon>
        <taxon>environmental samples</taxon>
    </lineage>
</organism>
<protein>
    <submittedName>
        <fullName evidence="1">Uncharacterized protein</fullName>
    </submittedName>
</protein>
<sequence length="308" mass="38187">MANTVTIRDQELSLIEKYLQEKQIEPEPTPEALSVKSTQATVKKLFMRTIANWEKVEESMIREGYYDRLIRGKFHLASKFRKRHWEWLDFTPEIKNAFIYLLETWWIFNIHYASRLIEELWEWLDFSEDIKKHETDIKKTFCDLNMWGFKIFNKAIFDQIDFTDETKDAFINCFDKWRIFTAVWIMDFWIPYWIPEEFFRDIISKKAKRIKLWFLFHLKKWDFAYSERIKEKFWAWLDFWDEIIKWYDHFVNKSYFDMAEKLQKIFWEWVDFDKEVQVSASATKPRQVLAWSYIPPTDQEYYRSIWAL</sequence>
<evidence type="ECO:0000313" key="1">
    <source>
        <dbReference type="EMBL" id="EKE29677.1"/>
    </source>
</evidence>
<name>K2G603_9BACT</name>
<reference evidence="1" key="1">
    <citation type="journal article" date="2012" name="Science">
        <title>Fermentation, hydrogen, and sulfur metabolism in multiple uncultivated bacterial phyla.</title>
        <authorList>
            <person name="Wrighton K.C."/>
            <person name="Thomas B.C."/>
            <person name="Sharon I."/>
            <person name="Miller C.S."/>
            <person name="Castelle C.J."/>
            <person name="VerBerkmoes N.C."/>
            <person name="Wilkins M.J."/>
            <person name="Hettich R.L."/>
            <person name="Lipton M.S."/>
            <person name="Williams K.H."/>
            <person name="Long P.E."/>
            <person name="Banfield J.F."/>
        </authorList>
    </citation>
    <scope>NUCLEOTIDE SEQUENCE [LARGE SCALE GENOMIC DNA]</scope>
</reference>
<dbReference type="EMBL" id="AMFJ01000122">
    <property type="protein sequence ID" value="EKE29677.1"/>
    <property type="molecule type" value="Genomic_DNA"/>
</dbReference>
<proteinExistence type="predicted"/>
<comment type="caution">
    <text evidence="1">The sequence shown here is derived from an EMBL/GenBank/DDBJ whole genome shotgun (WGS) entry which is preliminary data.</text>
</comment>
<gene>
    <name evidence="1" type="ORF">ACD_2C00122G0004</name>
</gene>
<dbReference type="AlphaFoldDB" id="K2G603"/>